<gene>
    <name evidence="3" type="ORF">B0A48_03792</name>
</gene>
<evidence type="ECO:0000313" key="4">
    <source>
        <dbReference type="Proteomes" id="UP000192596"/>
    </source>
</evidence>
<protein>
    <recommendedName>
        <fullName evidence="2">BTB domain-containing protein</fullName>
    </recommendedName>
</protein>
<organism evidence="3 4">
    <name type="scientific">Cryoendolithus antarcticus</name>
    <dbReference type="NCBI Taxonomy" id="1507870"/>
    <lineage>
        <taxon>Eukaryota</taxon>
        <taxon>Fungi</taxon>
        <taxon>Dikarya</taxon>
        <taxon>Ascomycota</taxon>
        <taxon>Pezizomycotina</taxon>
        <taxon>Dothideomycetes</taxon>
        <taxon>Dothideomycetidae</taxon>
        <taxon>Cladosporiales</taxon>
        <taxon>Cladosporiaceae</taxon>
        <taxon>Cryoendolithus</taxon>
    </lineage>
</organism>
<dbReference type="InterPro" id="IPR000210">
    <property type="entry name" value="BTB/POZ_dom"/>
</dbReference>
<keyword evidence="4" id="KW-1185">Reference proteome</keyword>
<comment type="caution">
    <text evidence="3">The sequence shown here is derived from an EMBL/GenBank/DDBJ whole genome shotgun (WGS) entry which is preliminary data.</text>
</comment>
<dbReference type="EMBL" id="NAJO01000008">
    <property type="protein sequence ID" value="OQO10495.1"/>
    <property type="molecule type" value="Genomic_DNA"/>
</dbReference>
<name>A0A1V8TGJ4_9PEZI</name>
<dbReference type="Gene3D" id="3.30.710.10">
    <property type="entry name" value="Potassium Channel Kv1.1, Chain A"/>
    <property type="match status" value="1"/>
</dbReference>
<reference evidence="4" key="1">
    <citation type="submission" date="2017-03" db="EMBL/GenBank/DDBJ databases">
        <title>Genomes of endolithic fungi from Antarctica.</title>
        <authorList>
            <person name="Coleine C."/>
            <person name="Masonjones S."/>
            <person name="Stajich J.E."/>
        </authorList>
    </citation>
    <scope>NUCLEOTIDE SEQUENCE [LARGE SCALE GENOMIC DNA]</scope>
    <source>
        <strain evidence="4">CCFEE 5527</strain>
    </source>
</reference>
<dbReference type="CDD" id="cd18186">
    <property type="entry name" value="BTB_POZ_ZBTB_KLHL-like"/>
    <property type="match status" value="1"/>
</dbReference>
<sequence>MDADTTSQAPPASTHTSPGPQEQAAPLFFDLIEMAYGPNDKIDDVILVVKDYHVGTAITIRASIYVLAAASKVFRALFSDRYAEGQSLSAGRKEVHLEDPPKSLLILCQLLHHLPVYEVEFFDGTDGVLLIEGLVGFASVIDKYDCVHHLHLSSYALLHKTLHEYNARTAFQVKEGVAFAAAAYILNHSRLFKDMTRELVHEQSGNFRKQDPDVLQYLPDRFMEIVESQRMYIEREINSIITILVEEVITEACKTSKTHIIVLFLENLENHGFWPLTHTPLPAAEVIYMLPKIDIPMLLAEADRAGASQSPKAALAISVKHLKLICKGLCLDCLKDNGLCRVQHLRESVNPAGISMADWGMKVTAEEQAAADSAARLHDG</sequence>
<dbReference type="InParanoid" id="A0A1V8TGJ4"/>
<evidence type="ECO:0000313" key="3">
    <source>
        <dbReference type="EMBL" id="OQO10495.1"/>
    </source>
</evidence>
<dbReference type="InterPro" id="IPR011333">
    <property type="entry name" value="SKP1/BTB/POZ_sf"/>
</dbReference>
<evidence type="ECO:0000259" key="2">
    <source>
        <dbReference type="PROSITE" id="PS50097"/>
    </source>
</evidence>
<accession>A0A1V8TGJ4</accession>
<evidence type="ECO:0000256" key="1">
    <source>
        <dbReference type="SAM" id="MobiDB-lite"/>
    </source>
</evidence>
<proteinExistence type="predicted"/>
<dbReference type="PROSITE" id="PS50097">
    <property type="entry name" value="BTB"/>
    <property type="match status" value="1"/>
</dbReference>
<dbReference type="OrthoDB" id="5275938at2759"/>
<dbReference type="Proteomes" id="UP000192596">
    <property type="component" value="Unassembled WGS sequence"/>
</dbReference>
<dbReference type="AlphaFoldDB" id="A0A1V8TGJ4"/>
<feature type="domain" description="BTB" evidence="2">
    <location>
        <begin position="43"/>
        <end position="123"/>
    </location>
</feature>
<feature type="compositionally biased region" description="Polar residues" evidence="1">
    <location>
        <begin position="1"/>
        <end position="20"/>
    </location>
</feature>
<feature type="region of interest" description="Disordered" evidence="1">
    <location>
        <begin position="1"/>
        <end position="22"/>
    </location>
</feature>